<feature type="domain" description="Hedgehog/Intein (Hint)" evidence="1">
    <location>
        <begin position="177"/>
        <end position="312"/>
    </location>
</feature>
<dbReference type="Proteomes" id="UP000186336">
    <property type="component" value="Chromosome"/>
</dbReference>
<dbReference type="EMBL" id="CP019312">
    <property type="protein sequence ID" value="APX13257.1"/>
    <property type="molecule type" value="Genomic_DNA"/>
</dbReference>
<dbReference type="STRING" id="299262.BWR18_17385"/>
<protein>
    <recommendedName>
        <fullName evidence="1">Hedgehog/Intein (Hint) domain-containing protein</fullName>
    </recommendedName>
</protein>
<dbReference type="OrthoDB" id="6305173at2"/>
<reference evidence="2 3" key="1">
    <citation type="submission" date="2017-01" db="EMBL/GenBank/DDBJ databases">
        <title>Complete genome of Tateyamaria omphalii DOK1-4 isolated from seawater in Dokdo.</title>
        <authorList>
            <person name="Kim J.H."/>
            <person name="Chi W.-J."/>
        </authorList>
    </citation>
    <scope>NUCLEOTIDE SEQUENCE [LARGE SCALE GENOMIC DNA]</scope>
    <source>
        <strain evidence="2 3">DOK1-4</strain>
    </source>
</reference>
<dbReference type="RefSeq" id="WP_076629691.1">
    <property type="nucleotide sequence ID" value="NZ_CP019312.1"/>
</dbReference>
<organism evidence="2 3">
    <name type="scientific">Tateyamaria omphalii</name>
    <dbReference type="NCBI Taxonomy" id="299262"/>
    <lineage>
        <taxon>Bacteria</taxon>
        <taxon>Pseudomonadati</taxon>
        <taxon>Pseudomonadota</taxon>
        <taxon>Alphaproteobacteria</taxon>
        <taxon>Rhodobacterales</taxon>
        <taxon>Roseobacteraceae</taxon>
        <taxon>Tateyamaria</taxon>
    </lineage>
</organism>
<dbReference type="Pfam" id="PF13403">
    <property type="entry name" value="Hint_2"/>
    <property type="match status" value="1"/>
</dbReference>
<evidence type="ECO:0000313" key="2">
    <source>
        <dbReference type="EMBL" id="APX13257.1"/>
    </source>
</evidence>
<sequence>MTWIGITDRAAGRFSPTGLGDDSGPTKVGPLIERGTLMFEIRIIDASIPRDLLGISSAAPWPRTLSFQIVPDGGIALLHRHGSNITQAALRWPDDGRAQTTRVTYAWDAPDGWGRLALERPASGDIRQRHVHLPRPLVADDMRDLMLAGKARTLADEVLFAGISTDIQPLGPTPSVHPATPIATPGGYRPAGSLRRGDTVITDTGAIVPVLHAVSHTVPARGSFAPIRLRAPHFGLQRDIVVAPEQRLVLRGSEVEYTFGQEAVVVAAKHLINGKGACRISAGNTVEYMQVILPGHEALMAAGCALESLFIGRIRRDKARLDASILSDVPSRLLPEHAHPAYHALSAFEATTLVDQRAA</sequence>
<dbReference type="InterPro" id="IPR028992">
    <property type="entry name" value="Hedgehog/Intein_dom"/>
</dbReference>
<keyword evidence="3" id="KW-1185">Reference proteome</keyword>
<name>A0A1P8MYT7_9RHOB</name>
<gene>
    <name evidence="2" type="ORF">BWR18_17385</name>
</gene>
<evidence type="ECO:0000313" key="3">
    <source>
        <dbReference type="Proteomes" id="UP000186336"/>
    </source>
</evidence>
<dbReference type="AlphaFoldDB" id="A0A1P8MYT7"/>
<dbReference type="InterPro" id="IPR036844">
    <property type="entry name" value="Hint_dom_sf"/>
</dbReference>
<accession>A0A1P8MYT7</accession>
<dbReference type="KEGG" id="tom:BWR18_17385"/>
<dbReference type="SUPFAM" id="SSF51294">
    <property type="entry name" value="Hedgehog/intein (Hint) domain"/>
    <property type="match status" value="1"/>
</dbReference>
<evidence type="ECO:0000259" key="1">
    <source>
        <dbReference type="Pfam" id="PF13403"/>
    </source>
</evidence>
<proteinExistence type="predicted"/>